<dbReference type="Proteomes" id="UP000326877">
    <property type="component" value="Unassembled WGS sequence"/>
</dbReference>
<dbReference type="InterPro" id="IPR002347">
    <property type="entry name" value="SDR_fam"/>
</dbReference>
<dbReference type="PANTHER" id="PTHR48107">
    <property type="entry name" value="NADPH-DEPENDENT ALDEHYDE REDUCTASE-LIKE PROTEIN, CHLOROPLASTIC-RELATED"/>
    <property type="match status" value="1"/>
</dbReference>
<name>A0A5N7BTV6_PETAA</name>
<gene>
    <name evidence="4" type="ORF">BDV23DRAFT_176557</name>
</gene>
<reference evidence="4" key="1">
    <citation type="submission" date="2019-04" db="EMBL/GenBank/DDBJ databases">
        <title>Friends and foes A comparative genomics studyof 23 Aspergillus species from section Flavi.</title>
        <authorList>
            <consortium name="DOE Joint Genome Institute"/>
            <person name="Kjaerbolling I."/>
            <person name="Vesth T."/>
            <person name="Frisvad J.C."/>
            <person name="Nybo J.L."/>
            <person name="Theobald S."/>
            <person name="Kildgaard S."/>
            <person name="Isbrandt T."/>
            <person name="Kuo A."/>
            <person name="Sato A."/>
            <person name="Lyhne E.K."/>
            <person name="Kogle M.E."/>
            <person name="Wiebenga A."/>
            <person name="Kun R.S."/>
            <person name="Lubbers R.J."/>
            <person name="Makela M.R."/>
            <person name="Barry K."/>
            <person name="Chovatia M."/>
            <person name="Clum A."/>
            <person name="Daum C."/>
            <person name="Haridas S."/>
            <person name="He G."/>
            <person name="LaButti K."/>
            <person name="Lipzen A."/>
            <person name="Mondo S."/>
            <person name="Riley R."/>
            <person name="Salamov A."/>
            <person name="Simmons B.A."/>
            <person name="Magnuson J.K."/>
            <person name="Henrissat B."/>
            <person name="Mortensen U.H."/>
            <person name="Larsen T.O."/>
            <person name="Devries R.P."/>
            <person name="Grigoriev I.V."/>
            <person name="Machida M."/>
            <person name="Baker S.E."/>
            <person name="Andersen M.R."/>
        </authorList>
    </citation>
    <scope>NUCLEOTIDE SEQUENCE [LARGE SCALE GENOMIC DNA]</scope>
    <source>
        <strain evidence="4">IBT 14317</strain>
    </source>
</reference>
<evidence type="ECO:0008006" key="5">
    <source>
        <dbReference type="Google" id="ProtNLM"/>
    </source>
</evidence>
<dbReference type="InterPro" id="IPR036291">
    <property type="entry name" value="NAD(P)-bd_dom_sf"/>
</dbReference>
<proteinExistence type="inferred from homology"/>
<keyword evidence="2" id="KW-0560">Oxidoreductase</keyword>
<dbReference type="OrthoDB" id="1393670at2759"/>
<dbReference type="PANTHER" id="PTHR48107:SF26">
    <property type="entry name" value="OXIDOREDUCTASE, SHORT-CHAIN DEHYDROGENASE_REDUCTASE FAMILY (AFU_ORTHOLOGUE AFUA_4G05870)"/>
    <property type="match status" value="1"/>
</dbReference>
<dbReference type="Gene3D" id="3.40.50.720">
    <property type="entry name" value="NAD(P)-binding Rossmann-like Domain"/>
    <property type="match status" value="1"/>
</dbReference>
<dbReference type="PRINTS" id="PR00081">
    <property type="entry name" value="GDHRDH"/>
</dbReference>
<protein>
    <recommendedName>
        <fullName evidence="5">NAD(P)-binding protein</fullName>
    </recommendedName>
</protein>
<dbReference type="AlphaFoldDB" id="A0A5N7BTV6"/>
<evidence type="ECO:0000256" key="3">
    <source>
        <dbReference type="SAM" id="MobiDB-lite"/>
    </source>
</evidence>
<dbReference type="EMBL" id="ML735346">
    <property type="protein sequence ID" value="KAE8385083.1"/>
    <property type="molecule type" value="Genomic_DNA"/>
</dbReference>
<dbReference type="GO" id="GO:0016614">
    <property type="term" value="F:oxidoreductase activity, acting on CH-OH group of donors"/>
    <property type="evidence" value="ECO:0007669"/>
    <property type="project" value="UniProtKB-ARBA"/>
</dbReference>
<accession>A0A5N7BTV6</accession>
<evidence type="ECO:0000256" key="2">
    <source>
        <dbReference type="ARBA" id="ARBA00023002"/>
    </source>
</evidence>
<dbReference type="SUPFAM" id="SSF51735">
    <property type="entry name" value="NAD(P)-binding Rossmann-fold domains"/>
    <property type="match status" value="1"/>
</dbReference>
<evidence type="ECO:0000313" key="4">
    <source>
        <dbReference type="EMBL" id="KAE8385083.1"/>
    </source>
</evidence>
<organism evidence="4">
    <name type="scientific">Petromyces alliaceus</name>
    <name type="common">Aspergillus alliaceus</name>
    <dbReference type="NCBI Taxonomy" id="209559"/>
    <lineage>
        <taxon>Eukaryota</taxon>
        <taxon>Fungi</taxon>
        <taxon>Dikarya</taxon>
        <taxon>Ascomycota</taxon>
        <taxon>Pezizomycotina</taxon>
        <taxon>Eurotiomycetes</taxon>
        <taxon>Eurotiomycetidae</taxon>
        <taxon>Eurotiales</taxon>
        <taxon>Aspergillaceae</taxon>
        <taxon>Aspergillus</taxon>
        <taxon>Aspergillus subgen. Circumdati</taxon>
    </lineage>
</organism>
<feature type="region of interest" description="Disordered" evidence="3">
    <location>
        <begin position="13"/>
        <end position="43"/>
    </location>
</feature>
<sequence>MTRLLNIKYTEKAARSPESQFHGHQIPVQHQKKPRLQEKQGEKPGYQTYKAAGKLTEKSAITTSGDSGIGRTVAILFTMEGASSLIVYLQEEGRIGDKKGREIVEKLSTPLQCTGGINILVDNVGCQNVLGDINRVDALLYSFAAYQWERTFDTNFIHFSIGVAVAFTRGLFNQQVGKGIQVNCVCPGPIWNPLIPASMTTCAMTNSAFLGQCLHLNCGVVVNG</sequence>
<comment type="similarity">
    <text evidence="1">Belongs to the short-chain dehydrogenases/reductases (SDR) family.</text>
</comment>
<evidence type="ECO:0000256" key="1">
    <source>
        <dbReference type="ARBA" id="ARBA00006484"/>
    </source>
</evidence>